<reference evidence="10" key="1">
    <citation type="submission" date="2017-02" db="UniProtKB">
        <authorList>
            <consortium name="WormBaseParasite"/>
        </authorList>
    </citation>
    <scope>IDENTIFICATION</scope>
</reference>
<organism evidence="9 10">
    <name type="scientific">Parastrongyloides trichosuri</name>
    <name type="common">Possum-specific nematode worm</name>
    <dbReference type="NCBI Taxonomy" id="131310"/>
    <lineage>
        <taxon>Eukaryota</taxon>
        <taxon>Metazoa</taxon>
        <taxon>Ecdysozoa</taxon>
        <taxon>Nematoda</taxon>
        <taxon>Chromadorea</taxon>
        <taxon>Rhabditida</taxon>
        <taxon>Tylenchina</taxon>
        <taxon>Panagrolaimomorpha</taxon>
        <taxon>Strongyloidoidea</taxon>
        <taxon>Strongyloididae</taxon>
        <taxon>Parastrongyloides</taxon>
    </lineage>
</organism>
<evidence type="ECO:0000259" key="8">
    <source>
        <dbReference type="PROSITE" id="PS51148"/>
    </source>
</evidence>
<feature type="region of interest" description="Disordered" evidence="7">
    <location>
        <begin position="70"/>
        <end position="109"/>
    </location>
</feature>
<evidence type="ECO:0000256" key="3">
    <source>
        <dbReference type="ARBA" id="ARBA00023015"/>
    </source>
</evidence>
<dbReference type="WBParaSite" id="PTRK_0001548400.1">
    <property type="protein sequence ID" value="PTRK_0001548400.1"/>
    <property type="gene ID" value="PTRK_0001548400"/>
</dbReference>
<comment type="subcellular location">
    <subcellularLocation>
        <location evidence="1">Nucleus</location>
    </subcellularLocation>
</comment>
<feature type="domain" description="AXH" evidence="8">
    <location>
        <begin position="295"/>
        <end position="429"/>
    </location>
</feature>
<keyword evidence="2" id="KW-0678">Repressor</keyword>
<evidence type="ECO:0000313" key="9">
    <source>
        <dbReference type="Proteomes" id="UP000038045"/>
    </source>
</evidence>
<dbReference type="PANTHER" id="PTHR13392:SF13">
    <property type="entry name" value="AXH DOMAIN-CONTAINING PROTEIN"/>
    <property type="match status" value="1"/>
</dbReference>
<keyword evidence="3" id="KW-0805">Transcription regulation</keyword>
<dbReference type="InterPro" id="IPR043404">
    <property type="entry name" value="ATAXIN1-like"/>
</dbReference>
<protein>
    <submittedName>
        <fullName evidence="10">AXH domain-containing protein</fullName>
    </submittedName>
</protein>
<accession>A0A0N5A1I5</accession>
<evidence type="ECO:0000313" key="10">
    <source>
        <dbReference type="WBParaSite" id="PTRK_0001548400.1"/>
    </source>
</evidence>
<dbReference type="InterPro" id="IPR003652">
    <property type="entry name" value="Ataxin_AXH_dom"/>
</dbReference>
<keyword evidence="5" id="KW-0804">Transcription</keyword>
<feature type="compositionally biased region" description="Basic residues" evidence="7">
    <location>
        <begin position="581"/>
        <end position="590"/>
    </location>
</feature>
<dbReference type="STRING" id="131310.A0A0N5A1I5"/>
<evidence type="ECO:0000256" key="7">
    <source>
        <dbReference type="SAM" id="MobiDB-lite"/>
    </source>
</evidence>
<evidence type="ECO:0000256" key="2">
    <source>
        <dbReference type="ARBA" id="ARBA00022491"/>
    </source>
</evidence>
<dbReference type="Proteomes" id="UP000038045">
    <property type="component" value="Unplaced"/>
</dbReference>
<dbReference type="SUPFAM" id="SSF102031">
    <property type="entry name" value="AXH domain"/>
    <property type="match status" value="1"/>
</dbReference>
<dbReference type="AlphaFoldDB" id="A0A0N5A1I5"/>
<dbReference type="SMART" id="SM00536">
    <property type="entry name" value="AXH"/>
    <property type="match status" value="1"/>
</dbReference>
<dbReference type="PANTHER" id="PTHR13392">
    <property type="entry name" value="ATAXIN 1"/>
    <property type="match status" value="1"/>
</dbReference>
<proteinExistence type="predicted"/>
<dbReference type="Pfam" id="PF08517">
    <property type="entry name" value="AXH"/>
    <property type="match status" value="1"/>
</dbReference>
<feature type="compositionally biased region" description="Polar residues" evidence="7">
    <location>
        <begin position="567"/>
        <end position="578"/>
    </location>
</feature>
<dbReference type="InterPro" id="IPR036096">
    <property type="entry name" value="Ataxin_AXH_dom_sf"/>
</dbReference>
<dbReference type="GO" id="GO:0003723">
    <property type="term" value="F:RNA binding"/>
    <property type="evidence" value="ECO:0007669"/>
    <property type="project" value="InterPro"/>
</dbReference>
<dbReference type="GO" id="GO:0003677">
    <property type="term" value="F:DNA binding"/>
    <property type="evidence" value="ECO:0007669"/>
    <property type="project" value="UniProtKB-KW"/>
</dbReference>
<keyword evidence="6" id="KW-0539">Nucleus</keyword>
<feature type="region of interest" description="Disordered" evidence="7">
    <location>
        <begin position="555"/>
        <end position="590"/>
    </location>
</feature>
<feature type="region of interest" description="Disordered" evidence="7">
    <location>
        <begin position="179"/>
        <end position="207"/>
    </location>
</feature>
<evidence type="ECO:0000256" key="4">
    <source>
        <dbReference type="ARBA" id="ARBA00023125"/>
    </source>
</evidence>
<evidence type="ECO:0000256" key="1">
    <source>
        <dbReference type="ARBA" id="ARBA00004123"/>
    </source>
</evidence>
<keyword evidence="4" id="KW-0238">DNA-binding</keyword>
<keyword evidence="9" id="KW-1185">Reference proteome</keyword>
<dbReference type="GO" id="GO:0006355">
    <property type="term" value="P:regulation of DNA-templated transcription"/>
    <property type="evidence" value="ECO:0007669"/>
    <property type="project" value="InterPro"/>
</dbReference>
<evidence type="ECO:0000256" key="6">
    <source>
        <dbReference type="ARBA" id="ARBA00023242"/>
    </source>
</evidence>
<feature type="compositionally biased region" description="Low complexity" evidence="7">
    <location>
        <begin position="181"/>
        <end position="191"/>
    </location>
</feature>
<evidence type="ECO:0000256" key="5">
    <source>
        <dbReference type="ARBA" id="ARBA00023163"/>
    </source>
</evidence>
<dbReference type="GO" id="GO:0005634">
    <property type="term" value="C:nucleus"/>
    <property type="evidence" value="ECO:0007669"/>
    <property type="project" value="UniProtKB-SubCell"/>
</dbReference>
<name>A0A0N5A1I5_PARTI</name>
<feature type="compositionally biased region" description="Low complexity" evidence="7">
    <location>
        <begin position="70"/>
        <end position="99"/>
    </location>
</feature>
<dbReference type="PROSITE" id="PS51148">
    <property type="entry name" value="AXH"/>
    <property type="match status" value="1"/>
</dbReference>
<sequence>MNNGEIEILQNVLQSTSSSNNGILEQLTSPQLSLSQQQQFSFDISNILSNNGYQNLFKILNKNSSNNILNQSLQQPSSSSSSSTSTITTTNNSINNNSPGQFKVPSLPHHMQHNENNIMEQQKMIQQKLLIQQLQQVSQVQGMNAFKNGCNNNNIPTNPNALLEQHMILMNAINNKSSVDTNPFTNPTTPTSSGMGGVNNSIGGKNPSLEQLERLSQTGTSSLVKNCFQMVENNNNEIHRNIFTFNQQNDRCNNNSNAMLQQIVNNNYQEKNFNRERNNNIDDKIEKIDKEPLKGELTALPYYPTHYMRGTQIQLFDGTSKPVNKMVLEDFKNSLANFKEVELTYAIVLTIKQVEIPGTNGQYRLSFKMVGSNCNVSVNAVSEFPFFEQTSGWSSCNPNRSLSVYGLECRKLQIGDVCLIATPKATPNSSPTNNIPLNPNVLINNNNNIFKTSLNPFLMGMDRKIVGSNNSLTSSQVTGTSTLSMQGLDQLLQQQQQQASNSNVPSIFPKETIPYNITSLLSQVPQPFPFRYPGQISCQLPHNMIQNQNSELHQPIPTHHHIHPPQSNISNNNCNDGSSMIKKRKTSNDV</sequence>